<organism evidence="1 2">
    <name type="scientific">Chitinophaga rupis</name>
    <dbReference type="NCBI Taxonomy" id="573321"/>
    <lineage>
        <taxon>Bacteria</taxon>
        <taxon>Pseudomonadati</taxon>
        <taxon>Bacteroidota</taxon>
        <taxon>Chitinophagia</taxon>
        <taxon>Chitinophagales</taxon>
        <taxon>Chitinophagaceae</taxon>
        <taxon>Chitinophaga</taxon>
    </lineage>
</organism>
<dbReference type="AlphaFoldDB" id="A0A1H7QYS4"/>
<dbReference type="SUPFAM" id="SSF48452">
    <property type="entry name" value="TPR-like"/>
    <property type="match status" value="1"/>
</dbReference>
<evidence type="ECO:0008006" key="3">
    <source>
        <dbReference type="Google" id="ProtNLM"/>
    </source>
</evidence>
<dbReference type="PANTHER" id="PTHR45588:SF1">
    <property type="entry name" value="WW DOMAIN-CONTAINING PROTEIN"/>
    <property type="match status" value="1"/>
</dbReference>
<protein>
    <recommendedName>
        <fullName evidence="3">Tetratricopeptide repeat-containing protein</fullName>
    </recommendedName>
</protein>
<dbReference type="RefSeq" id="WP_143080950.1">
    <property type="nucleotide sequence ID" value="NZ_FOBB01000002.1"/>
</dbReference>
<dbReference type="Proteomes" id="UP000198984">
    <property type="component" value="Unassembled WGS sequence"/>
</dbReference>
<dbReference type="InterPro" id="IPR011990">
    <property type="entry name" value="TPR-like_helical_dom_sf"/>
</dbReference>
<gene>
    <name evidence="1" type="ORF">SAMN04488505_102479</name>
</gene>
<evidence type="ECO:0000313" key="2">
    <source>
        <dbReference type="Proteomes" id="UP000198984"/>
    </source>
</evidence>
<accession>A0A1H7QYS4</accession>
<dbReference type="EMBL" id="FOBB01000002">
    <property type="protein sequence ID" value="SEL53083.1"/>
    <property type="molecule type" value="Genomic_DNA"/>
</dbReference>
<dbReference type="OrthoDB" id="9778494at2"/>
<sequence length="574" mass="63680">MKVHFLFVASVFLLAGMLSFRFITDHQNNRVVPDNRSFISCAPPASLDLRPDASGKYAPVFPGWGTYSYPVHTSSDSARLFFNQGLNMYYSYHLTEALASFKEAARHDASCTMAYWGQALSMGPYYNSYVYKMPAAVLPVLAQMNRAAANSTEKEKDLVNAINKRYSTDTTDSKRSELNRAYAVALAALVKKYPGDADIKALYVDAVMLEHSWDFWNNDGTPKAWTMELVNDCDEILKAHPEHPAALHYQIHLVEASLHPEKALHNADVLKAAMPGVSHMVHMASHMYQRNGLYAKGVDVNQAAGALQTEYDVMAPNLKLGVFSLTHFNAVGSFCAMNANMYKKGGEMAGQLHHILATDYKARLSNTFFQYLYMLPMFTAIRSGKWEAVNAMPEPDADLHYALLLDHFGKGLASIKLHDTAAAGQQLQALKGLLKDSSLPVRNLPFNAALGSAKIAAAILEGELFAAQGRMDAARQSLKKAVVYEDELIYREPKDWPIPARHFLGAHLLKMKQASGAENVYRQDLALNPGNGWSLLGLYQSLMMQHKTTAARKYQPAFKRAFAHADELPPASVY</sequence>
<dbReference type="STRING" id="573321.SAMN04488505_102479"/>
<evidence type="ECO:0000313" key="1">
    <source>
        <dbReference type="EMBL" id="SEL53083.1"/>
    </source>
</evidence>
<dbReference type="Gene3D" id="1.25.40.10">
    <property type="entry name" value="Tetratricopeptide repeat domain"/>
    <property type="match status" value="1"/>
</dbReference>
<name>A0A1H7QYS4_9BACT</name>
<reference evidence="1 2" key="1">
    <citation type="submission" date="2016-10" db="EMBL/GenBank/DDBJ databases">
        <authorList>
            <person name="de Groot N.N."/>
        </authorList>
    </citation>
    <scope>NUCLEOTIDE SEQUENCE [LARGE SCALE GENOMIC DNA]</scope>
    <source>
        <strain evidence="1 2">DSM 21039</strain>
    </source>
</reference>
<dbReference type="PANTHER" id="PTHR45588">
    <property type="entry name" value="TPR DOMAIN-CONTAINING PROTEIN"/>
    <property type="match status" value="1"/>
</dbReference>
<proteinExistence type="predicted"/>
<keyword evidence="2" id="KW-1185">Reference proteome</keyword>